<organism evidence="1 2">
    <name type="scientific">Schleiferilactobacillus shenzhenensis LY-73</name>
    <dbReference type="NCBI Taxonomy" id="1231336"/>
    <lineage>
        <taxon>Bacteria</taxon>
        <taxon>Bacillati</taxon>
        <taxon>Bacillota</taxon>
        <taxon>Bacilli</taxon>
        <taxon>Lactobacillales</taxon>
        <taxon>Lactobacillaceae</taxon>
        <taxon>Schleiferilactobacillus</taxon>
    </lineage>
</organism>
<dbReference type="AlphaFoldDB" id="U4TPD9"/>
<evidence type="ECO:0000313" key="2">
    <source>
        <dbReference type="Proteomes" id="UP000030647"/>
    </source>
</evidence>
<dbReference type="EMBL" id="KI271583">
    <property type="protein sequence ID" value="ERL66099.1"/>
    <property type="molecule type" value="Genomic_DNA"/>
</dbReference>
<dbReference type="Proteomes" id="UP000030647">
    <property type="component" value="Unassembled WGS sequence"/>
</dbReference>
<proteinExistence type="predicted"/>
<dbReference type="HOGENOM" id="CLU_3201442_0_0_9"/>
<gene>
    <name evidence="1" type="ORF">L248_1191</name>
</gene>
<evidence type="ECO:0000313" key="1">
    <source>
        <dbReference type="EMBL" id="ERL66099.1"/>
    </source>
</evidence>
<protein>
    <submittedName>
        <fullName evidence="1">Uncharacterized protein</fullName>
    </submittedName>
</protein>
<keyword evidence="2" id="KW-1185">Reference proteome</keyword>
<sequence length="45" mass="5420">MWINQTWRASSWASVYKYYYGGYKTNTYEPNNGQVARFHFSSDML</sequence>
<name>U4TPD9_9LACO</name>
<reference evidence="2" key="1">
    <citation type="journal article" date="2013" name="Genome Announc.">
        <title>Whole-Genome Sequencing of Lactobacillus shenzhenensis Strain LY-73T.</title>
        <authorList>
            <person name="Lin Z."/>
            <person name="Liu Z."/>
            <person name="Yang R."/>
            <person name="Zou Y."/>
            <person name="Wan D."/>
            <person name="Chen J."/>
            <person name="Guo M."/>
            <person name="Zhao J."/>
            <person name="Fang C."/>
            <person name="Yang R."/>
            <person name="Liu F."/>
        </authorList>
    </citation>
    <scope>NUCLEOTIDE SEQUENCE [LARGE SCALE GENOMIC DNA]</scope>
    <source>
        <strain evidence="2">LY-73</strain>
    </source>
</reference>
<accession>U4TPD9</accession>